<dbReference type="FunFam" id="2.60.120.260:FF:000012">
    <property type="entry name" value="F-box only protein 2"/>
    <property type="match status" value="1"/>
</dbReference>
<dbReference type="Pfam" id="PF04300">
    <property type="entry name" value="FBA"/>
    <property type="match status" value="2"/>
</dbReference>
<protein>
    <recommendedName>
        <fullName evidence="5">F-box protein</fullName>
    </recommendedName>
</protein>
<dbReference type="PROSITE" id="PS50181">
    <property type="entry name" value="FBOX"/>
    <property type="match status" value="1"/>
</dbReference>
<dbReference type="CDD" id="cd09917">
    <property type="entry name" value="F-box_SF"/>
    <property type="match status" value="1"/>
</dbReference>
<dbReference type="InterPro" id="IPR007397">
    <property type="entry name" value="F-box-assoc_dom"/>
</dbReference>
<name>A0AAW1TW21_9CUCU</name>
<dbReference type="Gene3D" id="1.20.1280.50">
    <property type="match status" value="1"/>
</dbReference>
<dbReference type="SMART" id="SM01198">
    <property type="entry name" value="FBA"/>
    <property type="match status" value="1"/>
</dbReference>
<feature type="domain" description="F-box" evidence="1">
    <location>
        <begin position="49"/>
        <end position="95"/>
    </location>
</feature>
<feature type="domain" description="FBA" evidence="2">
    <location>
        <begin position="114"/>
        <end position="338"/>
    </location>
</feature>
<dbReference type="PANTHER" id="PTHR12125">
    <property type="entry name" value="F-BOX ONLY PROTEIN 6-LIKE PROTEIN"/>
    <property type="match status" value="1"/>
</dbReference>
<dbReference type="Gene3D" id="2.60.120.260">
    <property type="entry name" value="Galactose-binding domain-like"/>
    <property type="match status" value="1"/>
</dbReference>
<evidence type="ECO:0000259" key="2">
    <source>
        <dbReference type="PROSITE" id="PS51114"/>
    </source>
</evidence>
<dbReference type="InterPro" id="IPR039752">
    <property type="entry name" value="F-box_only"/>
</dbReference>
<dbReference type="InterPro" id="IPR036047">
    <property type="entry name" value="F-box-like_dom_sf"/>
</dbReference>
<dbReference type="SMART" id="SM00256">
    <property type="entry name" value="FBOX"/>
    <property type="match status" value="1"/>
</dbReference>
<dbReference type="SUPFAM" id="SSF49785">
    <property type="entry name" value="Galactose-binding domain-like"/>
    <property type="match status" value="1"/>
</dbReference>
<evidence type="ECO:0000313" key="3">
    <source>
        <dbReference type="EMBL" id="KAK9872628.1"/>
    </source>
</evidence>
<dbReference type="GO" id="GO:0019005">
    <property type="term" value="C:SCF ubiquitin ligase complex"/>
    <property type="evidence" value="ECO:0007669"/>
    <property type="project" value="TreeGrafter"/>
</dbReference>
<evidence type="ECO:0000313" key="4">
    <source>
        <dbReference type="Proteomes" id="UP001431783"/>
    </source>
</evidence>
<dbReference type="InterPro" id="IPR001810">
    <property type="entry name" value="F-box_dom"/>
</dbReference>
<dbReference type="EMBL" id="JARQZJ010000012">
    <property type="protein sequence ID" value="KAK9872628.1"/>
    <property type="molecule type" value="Genomic_DNA"/>
</dbReference>
<comment type="caution">
    <text evidence="3">The sequence shown here is derived from an EMBL/GenBank/DDBJ whole genome shotgun (WGS) entry which is preliminary data.</text>
</comment>
<evidence type="ECO:0000259" key="1">
    <source>
        <dbReference type="PROSITE" id="PS50181"/>
    </source>
</evidence>
<gene>
    <name evidence="3" type="ORF">WA026_018761</name>
</gene>
<organism evidence="3 4">
    <name type="scientific">Henosepilachna vigintioctopunctata</name>
    <dbReference type="NCBI Taxonomy" id="420089"/>
    <lineage>
        <taxon>Eukaryota</taxon>
        <taxon>Metazoa</taxon>
        <taxon>Ecdysozoa</taxon>
        <taxon>Arthropoda</taxon>
        <taxon>Hexapoda</taxon>
        <taxon>Insecta</taxon>
        <taxon>Pterygota</taxon>
        <taxon>Neoptera</taxon>
        <taxon>Endopterygota</taxon>
        <taxon>Coleoptera</taxon>
        <taxon>Polyphaga</taxon>
        <taxon>Cucujiformia</taxon>
        <taxon>Coccinelloidea</taxon>
        <taxon>Coccinellidae</taxon>
        <taxon>Epilachninae</taxon>
        <taxon>Epilachnini</taxon>
        <taxon>Henosepilachna</taxon>
    </lineage>
</organism>
<dbReference type="PANTHER" id="PTHR12125:SF5">
    <property type="entry name" value="F-BOX DOMAIN-CONTAINING PROTEIN"/>
    <property type="match status" value="1"/>
</dbReference>
<dbReference type="SUPFAM" id="SSF81383">
    <property type="entry name" value="F-box domain"/>
    <property type="match status" value="1"/>
</dbReference>
<dbReference type="GO" id="GO:0036503">
    <property type="term" value="P:ERAD pathway"/>
    <property type="evidence" value="ECO:0007669"/>
    <property type="project" value="TreeGrafter"/>
</dbReference>
<dbReference type="GO" id="GO:0006516">
    <property type="term" value="P:glycoprotein catabolic process"/>
    <property type="evidence" value="ECO:0007669"/>
    <property type="project" value="TreeGrafter"/>
</dbReference>
<evidence type="ECO:0008006" key="5">
    <source>
        <dbReference type="Google" id="ProtNLM"/>
    </source>
</evidence>
<dbReference type="InterPro" id="IPR008979">
    <property type="entry name" value="Galactose-bd-like_sf"/>
</dbReference>
<sequence>MGFVFSSEFRLFQNQTKCKMSRTEDQIAIPNLNFIFPNSEIEESDNGHYFNQIYLPEEVFILIFSFVPPSDILKLGLVCKKWYNIIKMHSLWNTIYFRKYKKIPKHLPWYTFYALFRSPIYFEGNLLKNNCGQEKFKYWKCIGNGGNKFRVENEPVGSDPYPIDCPDFVNATSCFVTSYGICTKNQVIHLSNNLIKYIVNKHKPHIYASEWVAGRFDCGGTYTLTLTLYSLPQKSAENSVEEDSEDEFRENAIEEDLENVFPVIDEYHSSRNLVVMEVRELFKYNGNEATKWKKVEVVLQDYKEEVSDIVFEHAGVDNQFWLGHYGPKMAGGVVKLLFDSMEPDNFQSASYDSSDEN</sequence>
<proteinExistence type="predicted"/>
<dbReference type="AlphaFoldDB" id="A0AAW1TW21"/>
<dbReference type="GO" id="GO:0061630">
    <property type="term" value="F:ubiquitin protein ligase activity"/>
    <property type="evidence" value="ECO:0007669"/>
    <property type="project" value="TreeGrafter"/>
</dbReference>
<dbReference type="Proteomes" id="UP001431783">
    <property type="component" value="Unassembled WGS sequence"/>
</dbReference>
<dbReference type="PROSITE" id="PS51114">
    <property type="entry name" value="FBA"/>
    <property type="match status" value="1"/>
</dbReference>
<keyword evidence="4" id="KW-1185">Reference proteome</keyword>
<dbReference type="Pfam" id="PF12937">
    <property type="entry name" value="F-box-like"/>
    <property type="match status" value="1"/>
</dbReference>
<reference evidence="3 4" key="1">
    <citation type="submission" date="2023-03" db="EMBL/GenBank/DDBJ databases">
        <title>Genome insight into feeding habits of ladybird beetles.</title>
        <authorList>
            <person name="Li H.-S."/>
            <person name="Huang Y.-H."/>
            <person name="Pang H."/>
        </authorList>
    </citation>
    <scope>NUCLEOTIDE SEQUENCE [LARGE SCALE GENOMIC DNA]</scope>
    <source>
        <strain evidence="3">SYSU_2023b</strain>
        <tissue evidence="3">Whole body</tissue>
    </source>
</reference>
<dbReference type="GO" id="GO:0005737">
    <property type="term" value="C:cytoplasm"/>
    <property type="evidence" value="ECO:0007669"/>
    <property type="project" value="TreeGrafter"/>
</dbReference>
<accession>A0AAW1TW21</accession>
<dbReference type="GO" id="GO:0031146">
    <property type="term" value="P:SCF-dependent proteasomal ubiquitin-dependent protein catabolic process"/>
    <property type="evidence" value="ECO:0007669"/>
    <property type="project" value="TreeGrafter"/>
</dbReference>